<feature type="chain" id="PRO_5043383154" evidence="1">
    <location>
        <begin position="24"/>
        <end position="108"/>
    </location>
</feature>
<keyword evidence="3" id="KW-1185">Reference proteome</keyword>
<evidence type="ECO:0000313" key="2">
    <source>
        <dbReference type="EMBL" id="GJN05369.1"/>
    </source>
</evidence>
<proteinExistence type="predicted"/>
<name>A0AAV5D355_ELECO</name>
<evidence type="ECO:0000256" key="1">
    <source>
        <dbReference type="SAM" id="SignalP"/>
    </source>
</evidence>
<dbReference type="AlphaFoldDB" id="A0AAV5D355"/>
<comment type="caution">
    <text evidence="2">The sequence shown here is derived from an EMBL/GenBank/DDBJ whole genome shotgun (WGS) entry which is preliminary data.</text>
</comment>
<accession>A0AAV5D355</accession>
<gene>
    <name evidence="2" type="primary">ga22990</name>
    <name evidence="2" type="ORF">PR202_ga22990</name>
</gene>
<evidence type="ECO:0000313" key="3">
    <source>
        <dbReference type="Proteomes" id="UP001054889"/>
    </source>
</evidence>
<reference evidence="2" key="2">
    <citation type="submission" date="2021-12" db="EMBL/GenBank/DDBJ databases">
        <title>Resequencing data analysis of finger millet.</title>
        <authorList>
            <person name="Hatakeyama M."/>
            <person name="Aluri S."/>
            <person name="Balachadran M.T."/>
            <person name="Sivarajan S.R."/>
            <person name="Poveda L."/>
            <person name="Shimizu-Inatsugi R."/>
            <person name="Schlapbach R."/>
            <person name="Sreeman S.M."/>
            <person name="Shimizu K.K."/>
        </authorList>
    </citation>
    <scope>NUCLEOTIDE SEQUENCE</scope>
</reference>
<dbReference type="PROSITE" id="PS51257">
    <property type="entry name" value="PROKAR_LIPOPROTEIN"/>
    <property type="match status" value="1"/>
</dbReference>
<protein>
    <submittedName>
        <fullName evidence="2">Uncharacterized protein</fullName>
    </submittedName>
</protein>
<feature type="signal peptide" evidence="1">
    <location>
        <begin position="1"/>
        <end position="23"/>
    </location>
</feature>
<reference evidence="2" key="1">
    <citation type="journal article" date="2018" name="DNA Res.">
        <title>Multiple hybrid de novo genome assembly of finger millet, an orphan allotetraploid crop.</title>
        <authorList>
            <person name="Hatakeyama M."/>
            <person name="Aluri S."/>
            <person name="Balachadran M.T."/>
            <person name="Sivarajan S.R."/>
            <person name="Patrignani A."/>
            <person name="Gruter S."/>
            <person name="Poveda L."/>
            <person name="Shimizu-Inatsugi R."/>
            <person name="Baeten J."/>
            <person name="Francoijs K.J."/>
            <person name="Nataraja K.N."/>
            <person name="Reddy Y.A.N."/>
            <person name="Phadnis S."/>
            <person name="Ravikumar R.L."/>
            <person name="Schlapbach R."/>
            <person name="Sreeman S.M."/>
            <person name="Shimizu K.K."/>
        </authorList>
    </citation>
    <scope>NUCLEOTIDE SEQUENCE</scope>
</reference>
<organism evidence="2 3">
    <name type="scientific">Eleusine coracana subsp. coracana</name>
    <dbReference type="NCBI Taxonomy" id="191504"/>
    <lineage>
        <taxon>Eukaryota</taxon>
        <taxon>Viridiplantae</taxon>
        <taxon>Streptophyta</taxon>
        <taxon>Embryophyta</taxon>
        <taxon>Tracheophyta</taxon>
        <taxon>Spermatophyta</taxon>
        <taxon>Magnoliopsida</taxon>
        <taxon>Liliopsida</taxon>
        <taxon>Poales</taxon>
        <taxon>Poaceae</taxon>
        <taxon>PACMAD clade</taxon>
        <taxon>Chloridoideae</taxon>
        <taxon>Cynodonteae</taxon>
        <taxon>Eleusininae</taxon>
        <taxon>Eleusine</taxon>
    </lineage>
</organism>
<dbReference type="Proteomes" id="UP001054889">
    <property type="component" value="Unassembled WGS sequence"/>
</dbReference>
<keyword evidence="1" id="KW-0732">Signal</keyword>
<sequence length="108" mass="10634">MEKRSLVLVVLLLSTAFLAACDGARDLPAEPEKPLRPQNVFGFGGFYPGPSVSWVFPGPNGVTPQVGFGGMPGSGAFPGVSPFTPGGGGVVGIHGAGAAGAGATAKKP</sequence>
<dbReference type="EMBL" id="BQKI01000012">
    <property type="protein sequence ID" value="GJN05369.1"/>
    <property type="molecule type" value="Genomic_DNA"/>
</dbReference>